<keyword evidence="1" id="KW-0238">DNA-binding</keyword>
<reference evidence="3 4" key="1">
    <citation type="submission" date="2019-11" db="EMBL/GenBank/DDBJ databases">
        <title>Isolation and Application of One Kind of P-Hydroxybenzoic Acid Degrading Bacterium in Mitigating Cropping Obstacle of Cucumber.</title>
        <authorList>
            <person name="Wu F."/>
            <person name="An Y."/>
        </authorList>
    </citation>
    <scope>NUCLEOTIDE SEQUENCE [LARGE SCALE GENOMIC DNA]</scope>
    <source>
        <strain evidence="3 4">P620</strain>
    </source>
</reference>
<proteinExistence type="predicted"/>
<dbReference type="SUPFAM" id="SSF46894">
    <property type="entry name" value="C-terminal effector domain of the bipartite response regulators"/>
    <property type="match status" value="1"/>
</dbReference>
<dbReference type="GO" id="GO:0003677">
    <property type="term" value="F:DNA binding"/>
    <property type="evidence" value="ECO:0007669"/>
    <property type="project" value="UniProtKB-KW"/>
</dbReference>
<dbReference type="Gene3D" id="1.10.10.10">
    <property type="entry name" value="Winged helix-like DNA-binding domain superfamily/Winged helix DNA-binding domain"/>
    <property type="match status" value="1"/>
</dbReference>
<name>A0A6B8MS33_KLEOX</name>
<dbReference type="RefSeq" id="WP_154680185.1">
    <property type="nucleotide sequence ID" value="NZ_CP046115.1"/>
</dbReference>
<dbReference type="InterPro" id="IPR016032">
    <property type="entry name" value="Sig_transdc_resp-reg_C-effctor"/>
</dbReference>
<dbReference type="EMBL" id="CP046115">
    <property type="protein sequence ID" value="QGN37756.1"/>
    <property type="molecule type" value="Genomic_DNA"/>
</dbReference>
<dbReference type="Pfam" id="PF00196">
    <property type="entry name" value="GerE"/>
    <property type="match status" value="1"/>
</dbReference>
<accession>A0A6B8MS33</accession>
<feature type="domain" description="HTH luxR-type" evidence="2">
    <location>
        <begin position="142"/>
        <end position="192"/>
    </location>
</feature>
<gene>
    <name evidence="3" type="ORF">GJ746_10755</name>
</gene>
<dbReference type="InterPro" id="IPR000792">
    <property type="entry name" value="Tscrpt_reg_LuxR_C"/>
</dbReference>
<organism evidence="3 4">
    <name type="scientific">Klebsiella oxytoca</name>
    <dbReference type="NCBI Taxonomy" id="571"/>
    <lineage>
        <taxon>Bacteria</taxon>
        <taxon>Pseudomonadati</taxon>
        <taxon>Pseudomonadota</taxon>
        <taxon>Gammaproteobacteria</taxon>
        <taxon>Enterobacterales</taxon>
        <taxon>Enterobacteriaceae</taxon>
        <taxon>Klebsiella/Raoultella group</taxon>
        <taxon>Klebsiella</taxon>
    </lineage>
</organism>
<evidence type="ECO:0000313" key="4">
    <source>
        <dbReference type="Proteomes" id="UP000427108"/>
    </source>
</evidence>
<protein>
    <submittedName>
        <fullName evidence="3">LuxR family transcriptional regulator</fullName>
    </submittedName>
</protein>
<dbReference type="InterPro" id="IPR036388">
    <property type="entry name" value="WH-like_DNA-bd_sf"/>
</dbReference>
<dbReference type="Proteomes" id="UP000427108">
    <property type="component" value="Chromosome"/>
</dbReference>
<evidence type="ECO:0000313" key="3">
    <source>
        <dbReference type="EMBL" id="QGN37756.1"/>
    </source>
</evidence>
<evidence type="ECO:0000256" key="1">
    <source>
        <dbReference type="ARBA" id="ARBA00023125"/>
    </source>
</evidence>
<dbReference type="OrthoDB" id="6547505at2"/>
<sequence>MINILINTKNVYSKHAIKQLVLESVATDEDISFQDSYTQYNIAQAHIIFTEMEPGEIFLCNDELKYRTNKSLLFILQEKKNEYLPTELTNCTKNCFFIYKADSIPAIRNKINAHINEFRATENEEAIAAETISCINCPCKSITHAQSKVVHALSLGLNQMEIAHELKINYKTVYSHKKNVMHDFKIKGTQDLNKFLNVLMKRKQLIS</sequence>
<evidence type="ECO:0000259" key="2">
    <source>
        <dbReference type="Pfam" id="PF00196"/>
    </source>
</evidence>
<dbReference type="AlphaFoldDB" id="A0A6B8MS33"/>
<dbReference type="GO" id="GO:0006355">
    <property type="term" value="P:regulation of DNA-templated transcription"/>
    <property type="evidence" value="ECO:0007669"/>
    <property type="project" value="InterPro"/>
</dbReference>